<proteinExistence type="predicted"/>
<gene>
    <name evidence="1" type="ORF">RBWH47_05696</name>
</gene>
<organism evidence="1 2">
    <name type="scientific">Rhodopirellula baltica WH47</name>
    <dbReference type="NCBI Taxonomy" id="991778"/>
    <lineage>
        <taxon>Bacteria</taxon>
        <taxon>Pseudomonadati</taxon>
        <taxon>Planctomycetota</taxon>
        <taxon>Planctomycetia</taxon>
        <taxon>Pirellulales</taxon>
        <taxon>Pirellulaceae</taxon>
        <taxon>Rhodopirellula</taxon>
    </lineage>
</organism>
<reference evidence="1 2" key="1">
    <citation type="journal article" date="2013" name="Mar. Genomics">
        <title>Expression of sulfatases in Rhodopirellula baltica and the diversity of sulfatases in the genus Rhodopirellula.</title>
        <authorList>
            <person name="Wegner C.E."/>
            <person name="Richter-Heitmann T."/>
            <person name="Klindworth A."/>
            <person name="Klockow C."/>
            <person name="Richter M."/>
            <person name="Achstetter T."/>
            <person name="Glockner F.O."/>
            <person name="Harder J."/>
        </authorList>
    </citation>
    <scope>NUCLEOTIDE SEQUENCE [LARGE SCALE GENOMIC DNA]</scope>
    <source>
        <strain evidence="1 2">WH47</strain>
    </source>
</reference>
<name>F2AZI1_RHOBT</name>
<sequence length="127" mass="14974">MESYIRFQTSQRCLDTGRPAGIFVTAGRVEDHTTLPDATRDRLREVLIWFNRNLTVPKLDEADWRCLFWFRSNSQPVISRLWELAHLLEDEGVFVTKVRTNQPGTIVYRDEHQVAAKPRRKRHALRV</sequence>
<evidence type="ECO:0000313" key="2">
    <source>
        <dbReference type="Proteomes" id="UP000006222"/>
    </source>
</evidence>
<dbReference type="RefSeq" id="WP_007329041.1">
    <property type="nucleotide sequence ID" value="NZ_AFAR01000259.1"/>
</dbReference>
<protein>
    <submittedName>
        <fullName evidence="1">Uncharacterized protein</fullName>
    </submittedName>
</protein>
<dbReference type="Proteomes" id="UP000006222">
    <property type="component" value="Unassembled WGS sequence"/>
</dbReference>
<accession>F2AZI1</accession>
<comment type="caution">
    <text evidence="1">The sequence shown here is derived from an EMBL/GenBank/DDBJ whole genome shotgun (WGS) entry which is preliminary data.</text>
</comment>
<evidence type="ECO:0000313" key="1">
    <source>
        <dbReference type="EMBL" id="EGF24936.1"/>
    </source>
</evidence>
<dbReference type="PATRIC" id="fig|991778.3.peg.5440"/>
<dbReference type="AlphaFoldDB" id="F2AZI1"/>
<dbReference type="EMBL" id="AFAR01000259">
    <property type="protein sequence ID" value="EGF24936.1"/>
    <property type="molecule type" value="Genomic_DNA"/>
</dbReference>